<name>A0A6S7LLY7_PARCT</name>
<reference evidence="2" key="1">
    <citation type="submission" date="2020-04" db="EMBL/GenBank/DDBJ databases">
        <authorList>
            <person name="Alioto T."/>
            <person name="Alioto T."/>
            <person name="Gomez Garrido J."/>
        </authorList>
    </citation>
    <scope>NUCLEOTIDE SEQUENCE</scope>
    <source>
        <strain evidence="2">A484AB</strain>
    </source>
</reference>
<gene>
    <name evidence="2" type="ORF">PACLA_8A066496</name>
</gene>
<dbReference type="PANTHER" id="PTHR19446">
    <property type="entry name" value="REVERSE TRANSCRIPTASES"/>
    <property type="match status" value="1"/>
</dbReference>
<organism evidence="2 3">
    <name type="scientific">Paramuricea clavata</name>
    <name type="common">Red gorgonian</name>
    <name type="synonym">Violescent sea-whip</name>
    <dbReference type="NCBI Taxonomy" id="317549"/>
    <lineage>
        <taxon>Eukaryota</taxon>
        <taxon>Metazoa</taxon>
        <taxon>Cnidaria</taxon>
        <taxon>Anthozoa</taxon>
        <taxon>Octocorallia</taxon>
        <taxon>Malacalcyonacea</taxon>
        <taxon>Plexauridae</taxon>
        <taxon>Paramuricea</taxon>
    </lineage>
</organism>
<dbReference type="EMBL" id="CACRXK020020234">
    <property type="protein sequence ID" value="CAB4034579.1"/>
    <property type="molecule type" value="Genomic_DNA"/>
</dbReference>
<proteinExistence type="predicted"/>
<dbReference type="AlphaFoldDB" id="A0A6S7LLY7"/>
<dbReference type="OrthoDB" id="10037236at2759"/>
<dbReference type="SUPFAM" id="SSF56219">
    <property type="entry name" value="DNase I-like"/>
    <property type="match status" value="1"/>
</dbReference>
<accession>A0A6S7LLY7</accession>
<dbReference type="Gene3D" id="3.60.10.10">
    <property type="entry name" value="Endonuclease/exonuclease/phosphatase"/>
    <property type="match status" value="1"/>
</dbReference>
<feature type="domain" description="Endonuclease/exonuclease/phosphatase" evidence="1">
    <location>
        <begin position="161"/>
        <end position="234"/>
    </location>
</feature>
<dbReference type="InterPro" id="IPR036691">
    <property type="entry name" value="Endo/exonu/phosph_ase_sf"/>
</dbReference>
<evidence type="ECO:0000259" key="1">
    <source>
        <dbReference type="Pfam" id="PF14529"/>
    </source>
</evidence>
<comment type="caution">
    <text evidence="2">The sequence shown here is derived from an EMBL/GenBank/DDBJ whole genome shotgun (WGS) entry which is preliminary data.</text>
</comment>
<sequence length="582" mass="67185">MIINRDKKKNIDIPKLIYNNKCYVDKSDICNKFNAHFINTGPNLANNLPRSQLDPLQFINCSFPNSFVFNAVSSYEILDLINNLNTNTSSTGTPVRFIKLARNNISEALAEVINLSLAQGVVPDIIKISKVIPVYKGGNEYIPDTSENSFYLKDRQNFDTSINNHGKKLIEICKTCDLRILNGRTLGDSLGQPTFHGKNGISTIDYIICNQNLLHNTKYLIVKPPNYLSDHSQVVAWFDLQPVSNPKTNIDSTCTEQPKLEQLPSQYIWDKDSEAAFTQELKSNKIQNKLNNFLNNNFSDEKDGMNQCINEFQNIILEASKKSLKIRKTKRRSQINNVANKKWFDKNCRLKRHHLRKLANQKHRNPTNTEIRNEYHIALKDYKNTLQIKKNKFHQDKIEQLENATNDPILFWKILKNSTDEINPNERSKTPSQSQWLNHFQTLHSEHTITEKQEETIKLLKESERFKDQFNDLDKTITEKELLTATRKLKSKKAVYSDKIRNEMIKLSANIAPLSFLKVFNKILESGRFPETWTEGLITPIYKSGNSLDPNNYRGICVSSCMGKLFCSILNTRLMDFVNEKN</sequence>
<protein>
    <recommendedName>
        <fullName evidence="1">Endonuclease/exonuclease/phosphatase domain-containing protein</fullName>
    </recommendedName>
</protein>
<evidence type="ECO:0000313" key="3">
    <source>
        <dbReference type="Proteomes" id="UP001152795"/>
    </source>
</evidence>
<dbReference type="Proteomes" id="UP001152795">
    <property type="component" value="Unassembled WGS sequence"/>
</dbReference>
<dbReference type="Pfam" id="PF14529">
    <property type="entry name" value="Exo_endo_phos_2"/>
    <property type="match status" value="1"/>
</dbReference>
<dbReference type="InterPro" id="IPR005135">
    <property type="entry name" value="Endo/exonuclease/phosphatase"/>
</dbReference>
<dbReference type="GO" id="GO:0003824">
    <property type="term" value="F:catalytic activity"/>
    <property type="evidence" value="ECO:0007669"/>
    <property type="project" value="InterPro"/>
</dbReference>
<keyword evidence="3" id="KW-1185">Reference proteome</keyword>
<evidence type="ECO:0000313" key="2">
    <source>
        <dbReference type="EMBL" id="CAB4034579.1"/>
    </source>
</evidence>